<dbReference type="AlphaFoldDB" id="A0AAW8ZRY5"/>
<reference evidence="1 2" key="1">
    <citation type="submission" date="2023-10" db="EMBL/GenBank/DDBJ databases">
        <title>A new tool for lettuce pathogen research.</title>
        <authorList>
            <person name="Horton K.N."/>
            <person name="Cseke L.J."/>
            <person name="Badiwe M."/>
            <person name="Tesfaye D."/>
            <person name="Klein A."/>
            <person name="Su J."/>
            <person name="Potnis N."/>
            <person name="Gassmann W."/>
        </authorList>
    </citation>
    <scope>NUCLEOTIDE SEQUENCE [LARGE SCALE GENOMIC DNA]</scope>
    <source>
        <strain evidence="1 2">JSKH1901</strain>
    </source>
</reference>
<accession>A0AAW8ZRY5</accession>
<evidence type="ECO:0000313" key="1">
    <source>
        <dbReference type="EMBL" id="MDV7249121.1"/>
    </source>
</evidence>
<sequence>MRQWQHIHRHRRCRLEGRAASYRTRQFHDPAGLIVIAAAQYTSMEHAWPAVRIEPQQGAFGRRAHRDGHLLVAGTPAQLACTDVHTAIGLPAKHAEMSNRITCRWQRYGCPVPGRLDTMQLVGTQGETLPVGSLPDAGQLADRRIGQLTGDLVGRRRSTGAALDRRMHGKSCDQQAGDGGEERLVAWHARVVTIRHVAQQTSTATQTGFAVNDGPTRQTRLHQARDIAVCGSRALEVHASPPSTMR</sequence>
<name>A0AAW8ZRY5_9XANT</name>
<protein>
    <submittedName>
        <fullName evidence="1">Uncharacterized protein</fullName>
    </submittedName>
</protein>
<dbReference type="EMBL" id="JAWMQI010000040">
    <property type="protein sequence ID" value="MDV7249121.1"/>
    <property type="molecule type" value="Genomic_DNA"/>
</dbReference>
<proteinExistence type="predicted"/>
<organism evidence="1 2">
    <name type="scientific">Xanthomonas hortorum pv. vitians</name>
    <dbReference type="NCBI Taxonomy" id="83224"/>
    <lineage>
        <taxon>Bacteria</taxon>
        <taxon>Pseudomonadati</taxon>
        <taxon>Pseudomonadota</taxon>
        <taxon>Gammaproteobacteria</taxon>
        <taxon>Lysobacterales</taxon>
        <taxon>Lysobacteraceae</taxon>
        <taxon>Xanthomonas</taxon>
    </lineage>
</organism>
<dbReference type="Proteomes" id="UP001187425">
    <property type="component" value="Unassembled WGS sequence"/>
</dbReference>
<gene>
    <name evidence="1" type="ORF">R4K57_12025</name>
</gene>
<dbReference type="RefSeq" id="WP_233362464.1">
    <property type="nucleotide sequence ID" value="NZ_CP128478.1"/>
</dbReference>
<comment type="caution">
    <text evidence="1">The sequence shown here is derived from an EMBL/GenBank/DDBJ whole genome shotgun (WGS) entry which is preliminary data.</text>
</comment>
<evidence type="ECO:0000313" key="2">
    <source>
        <dbReference type="Proteomes" id="UP001187425"/>
    </source>
</evidence>